<feature type="transmembrane region" description="Helical" evidence="6">
    <location>
        <begin position="12"/>
        <end position="34"/>
    </location>
</feature>
<keyword evidence="3 6" id="KW-0812">Transmembrane</keyword>
<evidence type="ECO:0000256" key="4">
    <source>
        <dbReference type="ARBA" id="ARBA00022989"/>
    </source>
</evidence>
<keyword evidence="4 6" id="KW-1133">Transmembrane helix</keyword>
<evidence type="ECO:0000256" key="1">
    <source>
        <dbReference type="ARBA" id="ARBA00004651"/>
    </source>
</evidence>
<dbReference type="Gene3D" id="3.30.70.120">
    <property type="match status" value="1"/>
</dbReference>
<evidence type="ECO:0000259" key="7">
    <source>
        <dbReference type="Pfam" id="PF10035"/>
    </source>
</evidence>
<dbReference type="CDD" id="cd16380">
    <property type="entry name" value="YitT_C"/>
    <property type="match status" value="1"/>
</dbReference>
<evidence type="ECO:0000256" key="2">
    <source>
        <dbReference type="ARBA" id="ARBA00022475"/>
    </source>
</evidence>
<dbReference type="Pfam" id="PF10035">
    <property type="entry name" value="DUF2179"/>
    <property type="match status" value="1"/>
</dbReference>
<gene>
    <name evidence="8" type="ORF">H8730_11895</name>
</gene>
<evidence type="ECO:0000313" key="9">
    <source>
        <dbReference type="Proteomes" id="UP000657006"/>
    </source>
</evidence>
<evidence type="ECO:0000313" key="8">
    <source>
        <dbReference type="EMBL" id="MBC8544240.1"/>
    </source>
</evidence>
<keyword evidence="2" id="KW-1003">Cell membrane</keyword>
<protein>
    <submittedName>
        <fullName evidence="8">YitT family protein</fullName>
    </submittedName>
</protein>
<dbReference type="Pfam" id="PF02588">
    <property type="entry name" value="YitT_membrane"/>
    <property type="match status" value="1"/>
</dbReference>
<dbReference type="InterPro" id="IPR003740">
    <property type="entry name" value="YitT"/>
</dbReference>
<keyword evidence="9" id="KW-1185">Reference proteome</keyword>
<dbReference type="PANTHER" id="PTHR33545:SF9">
    <property type="entry name" value="UPF0750 MEMBRANE PROTEIN YITE"/>
    <property type="match status" value="1"/>
</dbReference>
<dbReference type="InterPro" id="IPR019264">
    <property type="entry name" value="DUF2179"/>
</dbReference>
<dbReference type="PIRSF" id="PIRSF006483">
    <property type="entry name" value="Membrane_protein_YitT"/>
    <property type="match status" value="1"/>
</dbReference>
<dbReference type="AlphaFoldDB" id="A0A926DS40"/>
<dbReference type="InterPro" id="IPR051461">
    <property type="entry name" value="UPF0750_membrane"/>
</dbReference>
<name>A0A926DS40_9FIRM</name>
<feature type="domain" description="DUF2179" evidence="7">
    <location>
        <begin position="223"/>
        <end position="277"/>
    </location>
</feature>
<feature type="transmembrane region" description="Helical" evidence="6">
    <location>
        <begin position="148"/>
        <end position="170"/>
    </location>
</feature>
<comment type="subcellular location">
    <subcellularLocation>
        <location evidence="1">Cell membrane</location>
        <topology evidence="1">Multi-pass membrane protein</topology>
    </subcellularLocation>
</comment>
<dbReference type="EMBL" id="JACRSQ010000018">
    <property type="protein sequence ID" value="MBC8544240.1"/>
    <property type="molecule type" value="Genomic_DNA"/>
</dbReference>
<comment type="caution">
    <text evidence="8">The sequence shown here is derived from an EMBL/GenBank/DDBJ whole genome shotgun (WGS) entry which is preliminary data.</text>
</comment>
<reference evidence="8" key="1">
    <citation type="submission" date="2020-08" db="EMBL/GenBank/DDBJ databases">
        <title>Genome public.</title>
        <authorList>
            <person name="Liu C."/>
            <person name="Sun Q."/>
        </authorList>
    </citation>
    <scope>NUCLEOTIDE SEQUENCE</scope>
    <source>
        <strain evidence="8">NSJ-32</strain>
    </source>
</reference>
<dbReference type="RefSeq" id="WP_177717222.1">
    <property type="nucleotide sequence ID" value="NZ_JACRSQ010000018.1"/>
</dbReference>
<evidence type="ECO:0000256" key="3">
    <source>
        <dbReference type="ARBA" id="ARBA00022692"/>
    </source>
</evidence>
<evidence type="ECO:0000256" key="5">
    <source>
        <dbReference type="ARBA" id="ARBA00023136"/>
    </source>
</evidence>
<dbReference type="GO" id="GO:0005886">
    <property type="term" value="C:plasma membrane"/>
    <property type="evidence" value="ECO:0007669"/>
    <property type="project" value="UniProtKB-SubCell"/>
</dbReference>
<feature type="transmembrane region" description="Helical" evidence="6">
    <location>
        <begin position="81"/>
        <end position="98"/>
    </location>
</feature>
<proteinExistence type="predicted"/>
<dbReference type="PANTHER" id="PTHR33545">
    <property type="entry name" value="UPF0750 MEMBRANE PROTEIN YITT-RELATED"/>
    <property type="match status" value="1"/>
</dbReference>
<evidence type="ECO:0000256" key="6">
    <source>
        <dbReference type="SAM" id="Phobius"/>
    </source>
</evidence>
<dbReference type="InterPro" id="IPR015867">
    <property type="entry name" value="N-reg_PII/ATP_PRibTrfase_C"/>
</dbReference>
<dbReference type="Proteomes" id="UP000657006">
    <property type="component" value="Unassembled WGS sequence"/>
</dbReference>
<accession>A0A926DS40</accession>
<sequence>MPLTAQKVKSTLYILLAILTGSFLCALSLNIFYIPGQLLSGGATGVALLLHYQFGWSTALMVFLINIPLFLLSWKLVSRDFFVYSLIGTAVFSIMVELTKDLRLAYDSRLTTVALGGLLNGLGIGVAFRAGASFGGSDIISKILHKYFSFNMAAAGLVVNIVIVFFSISIFGLDQAVLTLAAMFISSNVTSYVIEGMRYKRAVFIITKKDTDMAAAILAKIHRGVTVLEARGAYTGQTKSMLYCVISKRQVAPLRQIVKDTDPQAFVTVAEASQVYGYGNGFYTIGGDE</sequence>
<feature type="transmembrane region" description="Helical" evidence="6">
    <location>
        <begin position="54"/>
        <end position="74"/>
    </location>
</feature>
<organism evidence="8 9">
    <name type="scientific">Bianquea renquensis</name>
    <dbReference type="NCBI Taxonomy" id="2763661"/>
    <lineage>
        <taxon>Bacteria</taxon>
        <taxon>Bacillati</taxon>
        <taxon>Bacillota</taxon>
        <taxon>Clostridia</taxon>
        <taxon>Eubacteriales</taxon>
        <taxon>Bianqueaceae</taxon>
        <taxon>Bianquea</taxon>
    </lineage>
</organism>
<feature type="transmembrane region" description="Helical" evidence="6">
    <location>
        <begin position="176"/>
        <end position="194"/>
    </location>
</feature>
<keyword evidence="5 6" id="KW-0472">Membrane</keyword>
<feature type="transmembrane region" description="Helical" evidence="6">
    <location>
        <begin position="110"/>
        <end position="128"/>
    </location>
</feature>